<accession>A0A368TM67</accession>
<gene>
    <name evidence="1" type="ORF">DU506_20540</name>
</gene>
<evidence type="ECO:0000313" key="2">
    <source>
        <dbReference type="Proteomes" id="UP000253204"/>
    </source>
</evidence>
<proteinExistence type="predicted"/>
<dbReference type="EMBL" id="QPIJ01000107">
    <property type="protein sequence ID" value="RCV85745.1"/>
    <property type="molecule type" value="Genomic_DNA"/>
</dbReference>
<keyword evidence="2" id="KW-1185">Reference proteome</keyword>
<name>A0A368TM67_9GAMM</name>
<dbReference type="Proteomes" id="UP000253204">
    <property type="component" value="Unassembled WGS sequence"/>
</dbReference>
<reference evidence="1 2" key="1">
    <citation type="submission" date="2018-07" db="EMBL/GenBank/DDBJ databases">
        <title>Halomonas rutogse sp. nov., isolated from Lake TangqianCo on Tibetan Plateau.</title>
        <authorList>
            <person name="Lu H."/>
            <person name="Xing P."/>
            <person name="Wu Q."/>
        </authorList>
    </citation>
    <scope>NUCLEOTIDE SEQUENCE [LARGE SCALE GENOMIC DNA]</scope>
    <source>
        <strain evidence="1 2">TQ8S</strain>
    </source>
</reference>
<evidence type="ECO:0000313" key="1">
    <source>
        <dbReference type="EMBL" id="RCV85745.1"/>
    </source>
</evidence>
<comment type="caution">
    <text evidence="1">The sequence shown here is derived from an EMBL/GenBank/DDBJ whole genome shotgun (WGS) entry which is preliminary data.</text>
</comment>
<protein>
    <submittedName>
        <fullName evidence="1">Uncharacterized protein</fullName>
    </submittedName>
</protein>
<dbReference type="AlphaFoldDB" id="A0A368TM67"/>
<organism evidence="1 2">
    <name type="scientific">Vreelandella rituensis</name>
    <dbReference type="NCBI Taxonomy" id="2282306"/>
    <lineage>
        <taxon>Bacteria</taxon>
        <taxon>Pseudomonadati</taxon>
        <taxon>Pseudomonadota</taxon>
        <taxon>Gammaproteobacteria</taxon>
        <taxon>Oceanospirillales</taxon>
        <taxon>Halomonadaceae</taxon>
        <taxon>Vreelandella</taxon>
    </lineage>
</organism>
<sequence>MGVGWRVDSDGPLDWPAYLEMAGDKYGRKGKKRYATVIQLHDKVQEGDLCWTRDLEGNYYLGVVESDWFYDASEASRQYDMVNLRRCRWSPKMSVDQVPGKVVNSFVGRRPTLQSIKEPSAVAYSFALANQATVLGTDYPVSLTSARLLDLISFDDCEDLVGIYLQSKGYFLVPSSCKKSTVGYEYLLQHRETGKTAVAQVKKGKVDLNQTHFEPARLAVDRVFLFTTEGQYLGEPHAGVVCLSPDTLIEFAQAHPDWMPYRIRFWMDRLSQPSEAGSPQPSALEVETAS</sequence>